<dbReference type="SUPFAM" id="SSF47917">
    <property type="entry name" value="C-terminal domain of alpha and beta subunits of F1 ATP synthase"/>
    <property type="match status" value="1"/>
</dbReference>
<keyword evidence="6" id="KW-1185">Reference proteome</keyword>
<dbReference type="EC" id="3.6.3.14" evidence="5"/>
<dbReference type="SUPFAM" id="SSF52540">
    <property type="entry name" value="P-loop containing nucleoside triphosphate hydrolases"/>
    <property type="match status" value="1"/>
</dbReference>
<proteinExistence type="predicted"/>
<dbReference type="InterPro" id="IPR027417">
    <property type="entry name" value="P-loop_NTPase"/>
</dbReference>
<evidence type="ECO:0000259" key="4">
    <source>
        <dbReference type="SMART" id="SM00382"/>
    </source>
</evidence>
<dbReference type="Proteomes" id="UP000217033">
    <property type="component" value="Unassembled WGS sequence"/>
</dbReference>
<dbReference type="Pfam" id="PF00306">
    <property type="entry name" value="ATP-synt_ab_C"/>
    <property type="match status" value="1"/>
</dbReference>
<evidence type="ECO:0000313" key="5">
    <source>
        <dbReference type="EMBL" id="PAF55070.1"/>
    </source>
</evidence>
<dbReference type="InterPro" id="IPR000194">
    <property type="entry name" value="ATPase_F1/V1/A1_a/bsu_nucl-bd"/>
</dbReference>
<comment type="subcellular location">
    <subcellularLocation>
        <location evidence="1">Membrane</location>
    </subcellularLocation>
</comment>
<feature type="domain" description="AAA+ ATPase" evidence="4">
    <location>
        <begin position="139"/>
        <end position="321"/>
    </location>
</feature>
<comment type="caution">
    <text evidence="5">The sequence shown here is derived from an EMBL/GenBank/DDBJ whole genome shotgun (WGS) entry which is preliminary data.</text>
</comment>
<dbReference type="NCBIfam" id="NF005523">
    <property type="entry name" value="PRK07165.1"/>
    <property type="match status" value="1"/>
</dbReference>
<evidence type="ECO:0000313" key="6">
    <source>
        <dbReference type="Proteomes" id="UP000217033"/>
    </source>
</evidence>
<dbReference type="PANTHER" id="PTHR48082:SF2">
    <property type="entry name" value="ATP SYNTHASE SUBUNIT ALPHA, MITOCHONDRIAL"/>
    <property type="match status" value="1"/>
</dbReference>
<dbReference type="Gene3D" id="3.40.50.12240">
    <property type="match status" value="1"/>
</dbReference>
<accession>A0ABX4H5C2</accession>
<gene>
    <name evidence="5" type="ORF">CJF60_00055</name>
</gene>
<dbReference type="PANTHER" id="PTHR48082">
    <property type="entry name" value="ATP SYNTHASE SUBUNIT ALPHA, MITOCHONDRIAL"/>
    <property type="match status" value="1"/>
</dbReference>
<keyword evidence="2" id="KW-0813">Transport</keyword>
<dbReference type="InterPro" id="IPR000793">
    <property type="entry name" value="ATP_synth_asu_C"/>
</dbReference>
<dbReference type="GO" id="GO:0016787">
    <property type="term" value="F:hydrolase activity"/>
    <property type="evidence" value="ECO:0007669"/>
    <property type="project" value="UniProtKB-KW"/>
</dbReference>
<dbReference type="PROSITE" id="PS00152">
    <property type="entry name" value="ATPASE_ALPHA_BETA"/>
    <property type="match status" value="1"/>
</dbReference>
<dbReference type="EMBL" id="NQMN01000001">
    <property type="protein sequence ID" value="PAF55070.1"/>
    <property type="molecule type" value="Genomic_DNA"/>
</dbReference>
<name>A0ABX4H5C2_9BACT</name>
<dbReference type="SMART" id="SM00382">
    <property type="entry name" value="AAA"/>
    <property type="match status" value="1"/>
</dbReference>
<dbReference type="InterPro" id="IPR005294">
    <property type="entry name" value="ATP_synth_F1_asu"/>
</dbReference>
<dbReference type="Pfam" id="PF00006">
    <property type="entry name" value="ATP-synt_ab"/>
    <property type="match status" value="1"/>
</dbReference>
<keyword evidence="5" id="KW-0378">Hydrolase</keyword>
<dbReference type="NCBIfam" id="NF045936">
    <property type="entry name" value="MSC_0619_alpha"/>
    <property type="match status" value="1"/>
</dbReference>
<reference evidence="5" key="1">
    <citation type="submission" date="2017-08" db="EMBL/GenBank/DDBJ databases">
        <authorList>
            <person name="Alvarez-Ponce D."/>
            <person name="Weitzman C.L."/>
            <person name="Tillett R.L."/>
            <person name="Sandmeier F.C."/>
            <person name="Tracy C.R."/>
        </authorList>
    </citation>
    <scope>NUCLEOTIDE SEQUENCE [LARGE SCALE GENOMIC DNA]</scope>
    <source>
        <strain evidence="5">PS6</strain>
    </source>
</reference>
<protein>
    <submittedName>
        <fullName evidence="5">ATP F0F1 synthase subunit alpha</fullName>
        <ecNumber evidence="5">3.6.3.14</ecNumber>
    </submittedName>
</protein>
<keyword evidence="3" id="KW-1278">Translocase</keyword>
<dbReference type="InterPro" id="IPR020003">
    <property type="entry name" value="ATPase_a/bsu_AS"/>
</dbReference>
<dbReference type="InterPro" id="IPR003593">
    <property type="entry name" value="AAA+_ATPase"/>
</dbReference>
<sequence>MIKIKAIADFIIEVEGIYPYQEGQFFTIKNKPNTRAYLITAEHNKAYLLVDRANQKLVIGDELVETKELRYVKTSRRFFGNIINIDGQIVLPEVKNVNFDIPTATDIFSTPENMVKRQQLNKQLYTGILGIDLFTPIGLGQRELIVGDRKTGKTHVVLNTIINQAKSGVKCIYVAIGQKRETVSYVYQVLKAHKALDYTIIVDAPSTSSYQQFLAPYIAMAHAENLSYTEDVLIIFDDLTQHANVYREISLLIDKPIGKEAFPADVFFLHSRLLEKSGRFIDRKSITCLPIVKTLNNDLTSLISSNIISITDGQIVLDSELFAQGKMPAVNFDLSVSRTGTAVQEKHISKIASQISKIYLAYKKQIRLANLDYDLNRETANLIFKGKEIEKMLIQKGFGSYSDELLLIMIKLTSWGILQHVDNPDAAKDFISSMIKTDKYAISIFKNLASGANLDDKLIRNYFASAINQYIKYLKLDNFIPLEVEYIKFNDAELNAIIKNIRRF</sequence>
<evidence type="ECO:0000256" key="2">
    <source>
        <dbReference type="ARBA" id="ARBA00022448"/>
    </source>
</evidence>
<dbReference type="RefSeq" id="WP_084232690.1">
    <property type="nucleotide sequence ID" value="NZ_CP166874.1"/>
</dbReference>
<evidence type="ECO:0000256" key="3">
    <source>
        <dbReference type="ARBA" id="ARBA00022967"/>
    </source>
</evidence>
<evidence type="ECO:0000256" key="1">
    <source>
        <dbReference type="ARBA" id="ARBA00004370"/>
    </source>
</evidence>
<organism evidence="5 6">
    <name type="scientific">Mycoplasmopsis agassizii</name>
    <dbReference type="NCBI Taxonomy" id="33922"/>
    <lineage>
        <taxon>Bacteria</taxon>
        <taxon>Bacillati</taxon>
        <taxon>Mycoplasmatota</taxon>
        <taxon>Mycoplasmoidales</taxon>
        <taxon>Metamycoplasmataceae</taxon>
        <taxon>Mycoplasmopsis</taxon>
    </lineage>
</organism>